<dbReference type="GO" id="GO:0043565">
    <property type="term" value="F:sequence-specific DNA binding"/>
    <property type="evidence" value="ECO:0007669"/>
    <property type="project" value="TreeGrafter"/>
</dbReference>
<keyword evidence="4" id="KW-0804">Transcription</keyword>
<dbReference type="STRING" id="1225564.AA309_21460"/>
<dbReference type="Pfam" id="PF00126">
    <property type="entry name" value="HTH_1"/>
    <property type="match status" value="1"/>
</dbReference>
<evidence type="ECO:0000313" key="6">
    <source>
        <dbReference type="EMBL" id="KLK91240.1"/>
    </source>
</evidence>
<accession>A0A0H1R7L3</accession>
<evidence type="ECO:0000313" key="7">
    <source>
        <dbReference type="Proteomes" id="UP000035489"/>
    </source>
</evidence>
<name>A0A0H1R7L3_9HYPH</name>
<reference evidence="6 7" key="1">
    <citation type="submission" date="2015-05" db="EMBL/GenBank/DDBJ databases">
        <title>Draft genome sequence of Microvirga vignae strain BR3299, a novel nitrogen fixing bacteria isolated from Brazil semi-aired region.</title>
        <authorList>
            <person name="Zilli J.E."/>
            <person name="Passos S.R."/>
            <person name="Leite J."/>
            <person name="Baldani J.I."/>
            <person name="Xavier G.R."/>
            <person name="Rumjaneck N.G."/>
            <person name="Simoes-Araujo J.L."/>
        </authorList>
    </citation>
    <scope>NUCLEOTIDE SEQUENCE [LARGE SCALE GENOMIC DNA]</scope>
    <source>
        <strain evidence="6 7">BR3299</strain>
    </source>
</reference>
<comment type="similarity">
    <text evidence="1">Belongs to the LysR transcriptional regulatory family.</text>
</comment>
<dbReference type="InterPro" id="IPR058163">
    <property type="entry name" value="LysR-type_TF_proteobact-type"/>
</dbReference>
<evidence type="ECO:0000259" key="5">
    <source>
        <dbReference type="PROSITE" id="PS50931"/>
    </source>
</evidence>
<dbReference type="InterPro" id="IPR005119">
    <property type="entry name" value="LysR_subst-bd"/>
</dbReference>
<evidence type="ECO:0000256" key="1">
    <source>
        <dbReference type="ARBA" id="ARBA00009437"/>
    </source>
</evidence>
<dbReference type="InterPro" id="IPR000847">
    <property type="entry name" value="LysR_HTH_N"/>
</dbReference>
<gene>
    <name evidence="6" type="ORF">AA309_21460</name>
</gene>
<dbReference type="PANTHER" id="PTHR30537:SF3">
    <property type="entry name" value="TRANSCRIPTIONAL REGULATORY PROTEIN"/>
    <property type="match status" value="1"/>
</dbReference>
<keyword evidence="7" id="KW-1185">Reference proteome</keyword>
<dbReference type="GO" id="GO:0006351">
    <property type="term" value="P:DNA-templated transcription"/>
    <property type="evidence" value="ECO:0007669"/>
    <property type="project" value="TreeGrafter"/>
</dbReference>
<evidence type="ECO:0000256" key="4">
    <source>
        <dbReference type="ARBA" id="ARBA00023163"/>
    </source>
</evidence>
<sequence length="298" mass="33109">MFDWDDLRHFVALADTGSLSAAARRLRVEHATVARRVAALEAAAGVKLVDRRSGRYVLTAEGRRVADHARRIESEALALERALLSRQSDFAAEVSISAPPQIAVSLITPRLAELKQAHPQLRLRLLGESRTVSLPRREADIAIRLTRPSDTTLIARKAGVMAYSLYASKEYIASKAEKDFEFIAFDESLDESPHQLWLKKHAGERPIVFRSNDLAILAAAAQAHMGVAVLPSFVAESGNLQRIETEDRFLKRDVWITYHQDMRDNPAIATTAAFLAGCFRQDRSAADKRTLIVLEQGC</sequence>
<dbReference type="GO" id="GO:0003700">
    <property type="term" value="F:DNA-binding transcription factor activity"/>
    <property type="evidence" value="ECO:0007669"/>
    <property type="project" value="InterPro"/>
</dbReference>
<dbReference type="Proteomes" id="UP000035489">
    <property type="component" value="Unassembled WGS sequence"/>
</dbReference>
<dbReference type="PANTHER" id="PTHR30537">
    <property type="entry name" value="HTH-TYPE TRANSCRIPTIONAL REGULATOR"/>
    <property type="match status" value="1"/>
</dbReference>
<dbReference type="SUPFAM" id="SSF46785">
    <property type="entry name" value="Winged helix' DNA-binding domain"/>
    <property type="match status" value="1"/>
</dbReference>
<keyword evidence="2" id="KW-0805">Transcription regulation</keyword>
<dbReference type="AlphaFoldDB" id="A0A0H1R7L3"/>
<protein>
    <submittedName>
        <fullName evidence="6">LysR family transcriptional regulator</fullName>
    </submittedName>
</protein>
<proteinExistence type="inferred from homology"/>
<dbReference type="EMBL" id="LCYG01000057">
    <property type="protein sequence ID" value="KLK91240.1"/>
    <property type="molecule type" value="Genomic_DNA"/>
</dbReference>
<feature type="domain" description="HTH lysR-type" evidence="5">
    <location>
        <begin position="2"/>
        <end position="59"/>
    </location>
</feature>
<dbReference type="PATRIC" id="fig|1225564.3.peg.5643"/>
<dbReference type="PROSITE" id="PS50931">
    <property type="entry name" value="HTH_LYSR"/>
    <property type="match status" value="1"/>
</dbReference>
<dbReference type="RefSeq" id="WP_047191060.1">
    <property type="nucleotide sequence ID" value="NZ_LCYG01000057.1"/>
</dbReference>
<dbReference type="Gene3D" id="3.40.190.290">
    <property type="match status" value="1"/>
</dbReference>
<dbReference type="Pfam" id="PF03466">
    <property type="entry name" value="LysR_substrate"/>
    <property type="match status" value="1"/>
</dbReference>
<keyword evidence="3" id="KW-0238">DNA-binding</keyword>
<dbReference type="SUPFAM" id="SSF53850">
    <property type="entry name" value="Periplasmic binding protein-like II"/>
    <property type="match status" value="1"/>
</dbReference>
<dbReference type="InterPro" id="IPR036388">
    <property type="entry name" value="WH-like_DNA-bd_sf"/>
</dbReference>
<evidence type="ECO:0000256" key="2">
    <source>
        <dbReference type="ARBA" id="ARBA00023015"/>
    </source>
</evidence>
<evidence type="ECO:0000256" key="3">
    <source>
        <dbReference type="ARBA" id="ARBA00023125"/>
    </source>
</evidence>
<dbReference type="Gene3D" id="1.10.10.10">
    <property type="entry name" value="Winged helix-like DNA-binding domain superfamily/Winged helix DNA-binding domain"/>
    <property type="match status" value="1"/>
</dbReference>
<dbReference type="OrthoDB" id="9796526at2"/>
<comment type="caution">
    <text evidence="6">The sequence shown here is derived from an EMBL/GenBank/DDBJ whole genome shotgun (WGS) entry which is preliminary data.</text>
</comment>
<dbReference type="InterPro" id="IPR036390">
    <property type="entry name" value="WH_DNA-bd_sf"/>
</dbReference>
<organism evidence="6 7">
    <name type="scientific">Microvirga vignae</name>
    <dbReference type="NCBI Taxonomy" id="1225564"/>
    <lineage>
        <taxon>Bacteria</taxon>
        <taxon>Pseudomonadati</taxon>
        <taxon>Pseudomonadota</taxon>
        <taxon>Alphaproteobacteria</taxon>
        <taxon>Hyphomicrobiales</taxon>
        <taxon>Methylobacteriaceae</taxon>
        <taxon>Microvirga</taxon>
    </lineage>
</organism>